<dbReference type="InterPro" id="IPR013094">
    <property type="entry name" value="AB_hydrolase_3"/>
</dbReference>
<keyword evidence="1 3" id="KW-0378">Hydrolase</keyword>
<dbReference type="Proteomes" id="UP000250043">
    <property type="component" value="Unassembled WGS sequence"/>
</dbReference>
<dbReference type="InterPro" id="IPR050300">
    <property type="entry name" value="GDXG_lipolytic_enzyme"/>
</dbReference>
<protein>
    <submittedName>
        <fullName evidence="3">Alpha/beta-hydrolase</fullName>
    </submittedName>
</protein>
<dbReference type="OrthoDB" id="2152029at2759"/>
<keyword evidence="4" id="KW-1185">Reference proteome</keyword>
<reference evidence="3 4" key="1">
    <citation type="submission" date="2016-07" db="EMBL/GenBank/DDBJ databases">
        <title>Draft genome of the white-rot fungus Obba rivulosa 3A-2.</title>
        <authorList>
            <consortium name="DOE Joint Genome Institute"/>
            <person name="Miettinen O."/>
            <person name="Riley R."/>
            <person name="Acob R."/>
            <person name="Barry K."/>
            <person name="Cullen D."/>
            <person name="De Vries R."/>
            <person name="Hainaut M."/>
            <person name="Hatakka A."/>
            <person name="Henrissat B."/>
            <person name="Hilden K."/>
            <person name="Kuo R."/>
            <person name="Labutti K."/>
            <person name="Lipzen A."/>
            <person name="Makela M.R."/>
            <person name="Sandor L."/>
            <person name="Spatafora J.W."/>
            <person name="Grigoriev I.V."/>
            <person name="Hibbett D.S."/>
        </authorList>
    </citation>
    <scope>NUCLEOTIDE SEQUENCE [LARGE SCALE GENOMIC DNA]</scope>
    <source>
        <strain evidence="3 4">3A-2</strain>
    </source>
</reference>
<feature type="domain" description="Alpha/beta hydrolase fold-3" evidence="2">
    <location>
        <begin position="117"/>
        <end position="333"/>
    </location>
</feature>
<sequence>MVALSTPYEYGDITVGELIPLFFRFVNLGLKFVYLTVTYPFNSTQYSLRRVLWRAFVQTICPNSTLRQMQWVCPRTGDLYEKYMQSQPGRPTVIHEDIGVEGASLHWIGPKSAENVMLFFHGGGYVLPAVEGHLSLVDFWRKEAKKRYGINMSVAILEYSLSNHAPWPTQLIQTIASLNHLLKEGYDPSNIILAGDSVGGHQVNFVLAHLIHPHPSVPAIKLAKPLAGAAMLSPWLSYAQTAPSFTRNAKTDLLPVETLHAWSEQLVQTRRTTDDGFFFEPAFAPPEWWAGLGDVVRSVLFTTGSNECMFDDIVATAHRMGKGAGPEAKLDCFVQHGASHNEALVEFACGDEPGPTTERVTSWIDSVL</sequence>
<accession>A0A8E2AQG9</accession>
<feature type="non-terminal residue" evidence="3">
    <location>
        <position position="1"/>
    </location>
</feature>
<dbReference type="AlphaFoldDB" id="A0A8E2AQG9"/>
<evidence type="ECO:0000259" key="2">
    <source>
        <dbReference type="Pfam" id="PF07859"/>
    </source>
</evidence>
<evidence type="ECO:0000313" key="3">
    <source>
        <dbReference type="EMBL" id="OCH86222.1"/>
    </source>
</evidence>
<gene>
    <name evidence="3" type="ORF">OBBRIDRAFT_797402</name>
</gene>
<name>A0A8E2AQG9_9APHY</name>
<dbReference type="SUPFAM" id="SSF53474">
    <property type="entry name" value="alpha/beta-Hydrolases"/>
    <property type="match status" value="1"/>
</dbReference>
<dbReference type="Gene3D" id="3.40.50.1820">
    <property type="entry name" value="alpha/beta hydrolase"/>
    <property type="match status" value="1"/>
</dbReference>
<evidence type="ECO:0000256" key="1">
    <source>
        <dbReference type="ARBA" id="ARBA00022801"/>
    </source>
</evidence>
<dbReference type="Pfam" id="PF07859">
    <property type="entry name" value="Abhydrolase_3"/>
    <property type="match status" value="1"/>
</dbReference>
<dbReference type="InterPro" id="IPR029058">
    <property type="entry name" value="AB_hydrolase_fold"/>
</dbReference>
<dbReference type="EMBL" id="KV722538">
    <property type="protein sequence ID" value="OCH86222.1"/>
    <property type="molecule type" value="Genomic_DNA"/>
</dbReference>
<dbReference type="PANTHER" id="PTHR48081">
    <property type="entry name" value="AB HYDROLASE SUPERFAMILY PROTEIN C4A8.06C"/>
    <property type="match status" value="1"/>
</dbReference>
<organism evidence="3 4">
    <name type="scientific">Obba rivulosa</name>
    <dbReference type="NCBI Taxonomy" id="1052685"/>
    <lineage>
        <taxon>Eukaryota</taxon>
        <taxon>Fungi</taxon>
        <taxon>Dikarya</taxon>
        <taxon>Basidiomycota</taxon>
        <taxon>Agaricomycotina</taxon>
        <taxon>Agaricomycetes</taxon>
        <taxon>Polyporales</taxon>
        <taxon>Gelatoporiaceae</taxon>
        <taxon>Obba</taxon>
    </lineage>
</organism>
<dbReference type="PANTHER" id="PTHR48081:SF31">
    <property type="entry name" value="STERYL ACETYL HYDROLASE MUG81-RELATED"/>
    <property type="match status" value="1"/>
</dbReference>
<proteinExistence type="predicted"/>
<dbReference type="GO" id="GO:0016787">
    <property type="term" value="F:hydrolase activity"/>
    <property type="evidence" value="ECO:0007669"/>
    <property type="project" value="UniProtKB-KW"/>
</dbReference>
<evidence type="ECO:0000313" key="4">
    <source>
        <dbReference type="Proteomes" id="UP000250043"/>
    </source>
</evidence>